<accession>A0ABW0TKQ4</accession>
<keyword evidence="2 3" id="KW-0378">Hydrolase</keyword>
<dbReference type="PANTHER" id="PTHR11049:SF24">
    <property type="entry name" value="CYTOSOLIC ACYL COENZYME A THIOESTER HYDROLASE"/>
    <property type="match status" value="1"/>
</dbReference>
<organism evidence="5 6">
    <name type="scientific">Sporosarcina soli</name>
    <dbReference type="NCBI Taxonomy" id="334736"/>
    <lineage>
        <taxon>Bacteria</taxon>
        <taxon>Bacillati</taxon>
        <taxon>Bacillota</taxon>
        <taxon>Bacilli</taxon>
        <taxon>Bacillales</taxon>
        <taxon>Caryophanaceae</taxon>
        <taxon>Sporosarcina</taxon>
    </lineage>
</organism>
<dbReference type="InterPro" id="IPR006683">
    <property type="entry name" value="Thioestr_dom"/>
</dbReference>
<dbReference type="Pfam" id="PF03061">
    <property type="entry name" value="4HBT"/>
    <property type="match status" value="1"/>
</dbReference>
<evidence type="ECO:0000256" key="3">
    <source>
        <dbReference type="PROSITE-ProRule" id="PRU01106"/>
    </source>
</evidence>
<dbReference type="InterPro" id="IPR033120">
    <property type="entry name" value="HOTDOG_ACOT"/>
</dbReference>
<protein>
    <submittedName>
        <fullName evidence="5">Acyl-CoA thioesterase</fullName>
        <ecNumber evidence="5">3.1.2.20</ecNumber>
    </submittedName>
</protein>
<keyword evidence="6" id="KW-1185">Reference proteome</keyword>
<comment type="caution">
    <text evidence="5">The sequence shown here is derived from an EMBL/GenBank/DDBJ whole genome shotgun (WGS) entry which is preliminary data.</text>
</comment>
<dbReference type="InterPro" id="IPR029069">
    <property type="entry name" value="HotDog_dom_sf"/>
</dbReference>
<evidence type="ECO:0000259" key="4">
    <source>
        <dbReference type="PROSITE" id="PS51770"/>
    </source>
</evidence>
<dbReference type="CDD" id="cd03442">
    <property type="entry name" value="BFIT_BACH"/>
    <property type="match status" value="1"/>
</dbReference>
<dbReference type="SUPFAM" id="SSF54637">
    <property type="entry name" value="Thioesterase/thiol ester dehydrase-isomerase"/>
    <property type="match status" value="1"/>
</dbReference>
<feature type="domain" description="HotDog ACOT-type" evidence="4">
    <location>
        <begin position="8"/>
        <end position="120"/>
    </location>
</feature>
<dbReference type="RefSeq" id="WP_381435937.1">
    <property type="nucleotide sequence ID" value="NZ_JBHSNO010000007.1"/>
</dbReference>
<comment type="similarity">
    <text evidence="1">Belongs to the acyl coenzyme A hydrolase family.</text>
</comment>
<evidence type="ECO:0000256" key="2">
    <source>
        <dbReference type="ARBA" id="ARBA00022801"/>
    </source>
</evidence>
<evidence type="ECO:0000256" key="1">
    <source>
        <dbReference type="ARBA" id="ARBA00010458"/>
    </source>
</evidence>
<gene>
    <name evidence="5" type="ORF">ACFPRA_14285</name>
</gene>
<reference evidence="6" key="1">
    <citation type="journal article" date="2019" name="Int. J. Syst. Evol. Microbiol.">
        <title>The Global Catalogue of Microorganisms (GCM) 10K type strain sequencing project: providing services to taxonomists for standard genome sequencing and annotation.</title>
        <authorList>
            <consortium name="The Broad Institute Genomics Platform"/>
            <consortium name="The Broad Institute Genome Sequencing Center for Infectious Disease"/>
            <person name="Wu L."/>
            <person name="Ma J."/>
        </authorList>
    </citation>
    <scope>NUCLEOTIDE SEQUENCE [LARGE SCALE GENOMIC DNA]</scope>
    <source>
        <strain evidence="6">CGMCC 4.1434</strain>
    </source>
</reference>
<evidence type="ECO:0000313" key="6">
    <source>
        <dbReference type="Proteomes" id="UP001596109"/>
    </source>
</evidence>
<dbReference type="GO" id="GO:0047617">
    <property type="term" value="F:fatty acyl-CoA hydrolase activity"/>
    <property type="evidence" value="ECO:0007669"/>
    <property type="project" value="UniProtKB-EC"/>
</dbReference>
<proteinExistence type="inferred from homology"/>
<dbReference type="InterPro" id="IPR040170">
    <property type="entry name" value="Cytosol_ACT"/>
</dbReference>
<sequence>MSESRPMSQSRTIQTKLVLPLDSNHLQTIFGGKVLAYIDELAAITAMKHSNKAVVTASIDSVDFLSSAHVGDILELEAIVSSTGRTSMEVFVTVQSINPVLGETKRTTEAFLTMVAMDENNKPAPIPAVFPETEYEKSLFETAPARRAHRKLRGELKH</sequence>
<dbReference type="PROSITE" id="PS51770">
    <property type="entry name" value="HOTDOG_ACOT"/>
    <property type="match status" value="1"/>
</dbReference>
<dbReference type="EC" id="3.1.2.20" evidence="5"/>
<name>A0ABW0TKQ4_9BACL</name>
<evidence type="ECO:0000313" key="5">
    <source>
        <dbReference type="EMBL" id="MFC5590072.1"/>
    </source>
</evidence>
<dbReference type="EMBL" id="JBHSNO010000007">
    <property type="protein sequence ID" value="MFC5590072.1"/>
    <property type="molecule type" value="Genomic_DNA"/>
</dbReference>
<dbReference type="PANTHER" id="PTHR11049">
    <property type="entry name" value="ACYL COENZYME A THIOESTER HYDROLASE"/>
    <property type="match status" value="1"/>
</dbReference>
<dbReference type="Gene3D" id="3.10.129.10">
    <property type="entry name" value="Hotdog Thioesterase"/>
    <property type="match status" value="1"/>
</dbReference>
<dbReference type="Proteomes" id="UP001596109">
    <property type="component" value="Unassembled WGS sequence"/>
</dbReference>